<dbReference type="InterPro" id="IPR005828">
    <property type="entry name" value="MFS_sugar_transport-like"/>
</dbReference>
<gene>
    <name evidence="10" type="ORF">LY89DRAFT_627997</name>
</gene>
<feature type="transmembrane region" description="Helical" evidence="8">
    <location>
        <begin position="280"/>
        <end position="301"/>
    </location>
</feature>
<dbReference type="PROSITE" id="PS50850">
    <property type="entry name" value="MFS"/>
    <property type="match status" value="1"/>
</dbReference>
<feature type="transmembrane region" description="Helical" evidence="8">
    <location>
        <begin position="119"/>
        <end position="141"/>
    </location>
</feature>
<dbReference type="RefSeq" id="XP_018064102.1">
    <property type="nucleotide sequence ID" value="XM_018211165.1"/>
</dbReference>
<dbReference type="PANTHER" id="PTHR48022">
    <property type="entry name" value="PLASTIDIC GLUCOSE TRANSPORTER 4"/>
    <property type="match status" value="1"/>
</dbReference>
<dbReference type="SUPFAM" id="SSF103473">
    <property type="entry name" value="MFS general substrate transporter"/>
    <property type="match status" value="1"/>
</dbReference>
<feature type="transmembrane region" description="Helical" evidence="8">
    <location>
        <begin position="403"/>
        <end position="426"/>
    </location>
</feature>
<keyword evidence="3 7" id="KW-0813">Transport</keyword>
<dbReference type="PRINTS" id="PR00171">
    <property type="entry name" value="SUGRTRNSPORT"/>
</dbReference>
<feature type="transmembrane region" description="Helical" evidence="8">
    <location>
        <begin position="94"/>
        <end position="113"/>
    </location>
</feature>
<feature type="transmembrane region" description="Helical" evidence="8">
    <location>
        <begin position="153"/>
        <end position="171"/>
    </location>
</feature>
<dbReference type="InterPro" id="IPR003663">
    <property type="entry name" value="Sugar/inositol_transpt"/>
</dbReference>
<keyword evidence="10" id="KW-0762">Sugar transport</keyword>
<feature type="transmembrane region" description="Helical" evidence="8">
    <location>
        <begin position="307"/>
        <end position="324"/>
    </location>
</feature>
<feature type="transmembrane region" description="Helical" evidence="8">
    <location>
        <begin position="183"/>
        <end position="206"/>
    </location>
</feature>
<evidence type="ECO:0000256" key="8">
    <source>
        <dbReference type="SAM" id="Phobius"/>
    </source>
</evidence>
<keyword evidence="6 8" id="KW-0472">Membrane</keyword>
<feature type="transmembrane region" description="Helical" evidence="8">
    <location>
        <begin position="438"/>
        <end position="456"/>
    </location>
</feature>
<comment type="similarity">
    <text evidence="2 7">Belongs to the major facilitator superfamily. Sugar transporter (TC 2.A.1.1) family.</text>
</comment>
<dbReference type="InterPro" id="IPR020846">
    <property type="entry name" value="MFS_dom"/>
</dbReference>
<dbReference type="OrthoDB" id="6612291at2759"/>
<protein>
    <submittedName>
        <fullName evidence="10">Sugar transporter</fullName>
    </submittedName>
</protein>
<feature type="transmembrane region" description="Helical" evidence="8">
    <location>
        <begin position="12"/>
        <end position="30"/>
    </location>
</feature>
<evidence type="ECO:0000259" key="9">
    <source>
        <dbReference type="PROSITE" id="PS50850"/>
    </source>
</evidence>
<feature type="domain" description="Major facilitator superfamily (MFS) profile" evidence="9">
    <location>
        <begin position="17"/>
        <end position="460"/>
    </location>
</feature>
<evidence type="ECO:0000256" key="2">
    <source>
        <dbReference type="ARBA" id="ARBA00010992"/>
    </source>
</evidence>
<evidence type="ECO:0000256" key="6">
    <source>
        <dbReference type="ARBA" id="ARBA00023136"/>
    </source>
</evidence>
<dbReference type="Proteomes" id="UP000070700">
    <property type="component" value="Unassembled WGS sequence"/>
</dbReference>
<evidence type="ECO:0000313" key="11">
    <source>
        <dbReference type="Proteomes" id="UP000070700"/>
    </source>
</evidence>
<evidence type="ECO:0000313" key="10">
    <source>
        <dbReference type="EMBL" id="KUJ09747.1"/>
    </source>
</evidence>
<dbReference type="EMBL" id="KQ947431">
    <property type="protein sequence ID" value="KUJ09747.1"/>
    <property type="molecule type" value="Genomic_DNA"/>
</dbReference>
<feature type="transmembrane region" description="Helical" evidence="8">
    <location>
        <begin position="336"/>
        <end position="356"/>
    </location>
</feature>
<dbReference type="KEGG" id="psco:LY89DRAFT_627997"/>
<keyword evidence="11" id="KW-1185">Reference proteome</keyword>
<name>A0A132BDJ8_MOLSC</name>
<dbReference type="FunFam" id="1.20.1250.20:FF:000078">
    <property type="entry name" value="MFS maltose transporter, putative"/>
    <property type="match status" value="1"/>
</dbReference>
<dbReference type="GO" id="GO:0005351">
    <property type="term" value="F:carbohydrate:proton symporter activity"/>
    <property type="evidence" value="ECO:0007669"/>
    <property type="project" value="TreeGrafter"/>
</dbReference>
<feature type="transmembrane region" description="Helical" evidence="8">
    <location>
        <begin position="67"/>
        <end position="87"/>
    </location>
</feature>
<evidence type="ECO:0000256" key="4">
    <source>
        <dbReference type="ARBA" id="ARBA00022692"/>
    </source>
</evidence>
<evidence type="ECO:0000256" key="7">
    <source>
        <dbReference type="RuleBase" id="RU003346"/>
    </source>
</evidence>
<dbReference type="Pfam" id="PF00083">
    <property type="entry name" value="Sugar_tr"/>
    <property type="match status" value="1"/>
</dbReference>
<dbReference type="NCBIfam" id="TIGR00879">
    <property type="entry name" value="SP"/>
    <property type="match status" value="1"/>
</dbReference>
<feature type="transmembrane region" description="Helical" evidence="8">
    <location>
        <begin position="368"/>
        <end position="391"/>
    </location>
</feature>
<sequence>MASVISYLKSEWRAILICCFICIGAFQFGYDSSYFSGILAMPEFLMDYGSKDPATGEYMLSAGKQSLVTSIINAGEFVGAVSSYYIGSKIGRKGGLYVSSVCVVAGVIFQVSAPHEGLLIAGRLVLGFAVGLISCFIPLYVADCAPARVRGALVSMYQYVIGLGLILGVIIDNSTKDHTNTGAYRIPMAVQLIFPMILVSGLLLFAPESPRWLIEKNRPTKAEQSLRRLHGNDAEKIQQEMEMIHQTIETYNDGRESSWKDVFTWGPEGRKAYLGFALQAFQQASGINFITGYGIVFFIQIGIDNPFIIQLGLYLVAMPAIWISQYSIERFGRRPIILISGGLMAATSIIMGACGLTKEKSYALDQAIVAMVYIFLVVFNLGWGPTVWVLTSEISTGKNRGKLMSFSTGTNWLFTWLVSFTFPYLFNADAADLGAKVGFIYGSLMVAACVWTYFLLPETAGRSLEELHLMFEMGLPARRFKSYVFPEIPMDMAKKDLTVVQVEGNSKFENV</sequence>
<dbReference type="GO" id="GO:0016020">
    <property type="term" value="C:membrane"/>
    <property type="evidence" value="ECO:0007669"/>
    <property type="project" value="UniProtKB-SubCell"/>
</dbReference>
<dbReference type="InterPro" id="IPR050360">
    <property type="entry name" value="MFS_Sugar_Transporters"/>
</dbReference>
<comment type="subcellular location">
    <subcellularLocation>
        <location evidence="1">Membrane</location>
        <topology evidence="1">Multi-pass membrane protein</topology>
    </subcellularLocation>
</comment>
<proteinExistence type="inferred from homology"/>
<dbReference type="AlphaFoldDB" id="A0A132BDJ8"/>
<dbReference type="PANTHER" id="PTHR48022:SF77">
    <property type="entry name" value="MAJOR FACILITATOR SUPERFAMILY (MFS) PROFILE DOMAIN-CONTAINING PROTEIN"/>
    <property type="match status" value="1"/>
</dbReference>
<dbReference type="InterPro" id="IPR036259">
    <property type="entry name" value="MFS_trans_sf"/>
</dbReference>
<dbReference type="Gene3D" id="1.20.1250.20">
    <property type="entry name" value="MFS general substrate transporter like domains"/>
    <property type="match status" value="1"/>
</dbReference>
<evidence type="ECO:0000256" key="3">
    <source>
        <dbReference type="ARBA" id="ARBA00022448"/>
    </source>
</evidence>
<dbReference type="GeneID" id="28820891"/>
<reference evidence="10 11" key="1">
    <citation type="submission" date="2015-10" db="EMBL/GenBank/DDBJ databases">
        <title>Full genome of DAOMC 229536 Phialocephala scopiformis, a fungal endophyte of spruce producing the potent anti-insectan compound rugulosin.</title>
        <authorList>
            <consortium name="DOE Joint Genome Institute"/>
            <person name="Walker A.K."/>
            <person name="Frasz S.L."/>
            <person name="Seifert K.A."/>
            <person name="Miller J.D."/>
            <person name="Mondo S.J."/>
            <person name="Labutti K."/>
            <person name="Lipzen A."/>
            <person name="Dockter R."/>
            <person name="Kennedy M."/>
            <person name="Grigoriev I.V."/>
            <person name="Spatafora J.W."/>
        </authorList>
    </citation>
    <scope>NUCLEOTIDE SEQUENCE [LARGE SCALE GENOMIC DNA]</scope>
    <source>
        <strain evidence="10 11">CBS 120377</strain>
    </source>
</reference>
<dbReference type="InParanoid" id="A0A132BDJ8"/>
<accession>A0A132BDJ8</accession>
<evidence type="ECO:0000256" key="1">
    <source>
        <dbReference type="ARBA" id="ARBA00004141"/>
    </source>
</evidence>
<evidence type="ECO:0000256" key="5">
    <source>
        <dbReference type="ARBA" id="ARBA00022989"/>
    </source>
</evidence>
<organism evidence="10 11">
    <name type="scientific">Mollisia scopiformis</name>
    <name type="common">Conifer needle endophyte fungus</name>
    <name type="synonym">Phialocephala scopiformis</name>
    <dbReference type="NCBI Taxonomy" id="149040"/>
    <lineage>
        <taxon>Eukaryota</taxon>
        <taxon>Fungi</taxon>
        <taxon>Dikarya</taxon>
        <taxon>Ascomycota</taxon>
        <taxon>Pezizomycotina</taxon>
        <taxon>Leotiomycetes</taxon>
        <taxon>Helotiales</taxon>
        <taxon>Mollisiaceae</taxon>
        <taxon>Mollisia</taxon>
    </lineage>
</organism>
<keyword evidence="4 8" id="KW-0812">Transmembrane</keyword>
<keyword evidence="5 8" id="KW-1133">Transmembrane helix</keyword>